<keyword evidence="1" id="KW-0812">Transmembrane</keyword>
<feature type="transmembrane region" description="Helical" evidence="1">
    <location>
        <begin position="488"/>
        <end position="507"/>
    </location>
</feature>
<organism evidence="2 3">
    <name type="scientific">Enhygromyxa salina</name>
    <dbReference type="NCBI Taxonomy" id="215803"/>
    <lineage>
        <taxon>Bacteria</taxon>
        <taxon>Pseudomonadati</taxon>
        <taxon>Myxococcota</taxon>
        <taxon>Polyangia</taxon>
        <taxon>Nannocystales</taxon>
        <taxon>Nannocystaceae</taxon>
        <taxon>Enhygromyxa</taxon>
    </lineage>
</organism>
<dbReference type="AlphaFoldDB" id="A0A0C1Z9W1"/>
<evidence type="ECO:0008006" key="4">
    <source>
        <dbReference type="Google" id="ProtNLM"/>
    </source>
</evidence>
<name>A0A0C1Z9W1_9BACT</name>
<dbReference type="EMBL" id="JMCC02000074">
    <property type="protein sequence ID" value="KIG14374.1"/>
    <property type="molecule type" value="Genomic_DNA"/>
</dbReference>
<sequence>MTRSLRGGRGRRYVIFSLILAFVTSVVGMWLTLGSGSLEQGLRTDLGVEEYEYEVERRSFTVLTHDPFEHQQAKSEVATLRANGDHPDGTYGQAYDLFEQGRAMLRQAALSPSPDPAHNQLHLQAAALIGDTSYNQYGGWDDSFAWHDAAEVRVLEAVLANDGIPQVGAYSSPLGVSDGLKLVGLFAGLLLAGFATVFAPLLVAVQQAQERHENTLMPLTGTALSPRELAVGLAAGPSFVIGIFAAPQLAIFLICALFVGEIFVAGALLAALAATGALFIFGAQLLGQLMGDKRTPGIIGIALMCLTCVAWLAGVGLLGSNEDEIAGFAAVLPHLGLSALLGEVFFDIPASFSRVFVGAFVWTCGAVILGWLTLNALARRVEGNGGVLLDRWSALIGALTCIALVNVAIPDLNHSEAFVRQYIGLAMLALPLALLLMARVPTGDGHPRMRAVPVPALLLEFGGWGVLHFVTVAVVFGSSISSLHPVALGWLMWCTAVLALIAIRIVAVPSKVAANLWAGFCAMSLTVGFAQAVFWAEASQPRDLGEVFAMTELSPVLGLVQVALTIWIPVSLVRHLRKSLRAIS</sequence>
<proteinExistence type="predicted"/>
<feature type="transmembrane region" description="Helical" evidence="1">
    <location>
        <begin position="12"/>
        <end position="33"/>
    </location>
</feature>
<evidence type="ECO:0000313" key="3">
    <source>
        <dbReference type="Proteomes" id="UP000031599"/>
    </source>
</evidence>
<feature type="transmembrane region" description="Helical" evidence="1">
    <location>
        <begin position="265"/>
        <end position="286"/>
    </location>
</feature>
<evidence type="ECO:0000313" key="2">
    <source>
        <dbReference type="EMBL" id="KIG14374.1"/>
    </source>
</evidence>
<dbReference type="Proteomes" id="UP000031599">
    <property type="component" value="Unassembled WGS sequence"/>
</dbReference>
<comment type="caution">
    <text evidence="2">The sequence shown here is derived from an EMBL/GenBank/DDBJ whole genome shotgun (WGS) entry which is preliminary data.</text>
</comment>
<gene>
    <name evidence="2" type="ORF">DB30_06849</name>
</gene>
<feature type="transmembrane region" description="Helical" evidence="1">
    <location>
        <begin position="298"/>
        <end position="318"/>
    </location>
</feature>
<protein>
    <recommendedName>
        <fullName evidence="4">ABC-2 family transporter protein</fullName>
    </recommendedName>
</protein>
<feature type="transmembrane region" description="Helical" evidence="1">
    <location>
        <begin position="389"/>
        <end position="409"/>
    </location>
</feature>
<feature type="transmembrane region" description="Helical" evidence="1">
    <location>
        <begin position="182"/>
        <end position="208"/>
    </location>
</feature>
<feature type="transmembrane region" description="Helical" evidence="1">
    <location>
        <begin position="355"/>
        <end position="377"/>
    </location>
</feature>
<feature type="transmembrane region" description="Helical" evidence="1">
    <location>
        <begin position="514"/>
        <end position="536"/>
    </location>
</feature>
<evidence type="ECO:0000256" key="1">
    <source>
        <dbReference type="SAM" id="Phobius"/>
    </source>
</evidence>
<feature type="transmembrane region" description="Helical" evidence="1">
    <location>
        <begin position="452"/>
        <end position="476"/>
    </location>
</feature>
<feature type="transmembrane region" description="Helical" evidence="1">
    <location>
        <begin position="229"/>
        <end position="259"/>
    </location>
</feature>
<keyword evidence="1" id="KW-0472">Membrane</keyword>
<feature type="transmembrane region" description="Helical" evidence="1">
    <location>
        <begin position="556"/>
        <end position="576"/>
    </location>
</feature>
<reference evidence="2 3" key="1">
    <citation type="submission" date="2014-12" db="EMBL/GenBank/DDBJ databases">
        <title>Genome assembly of Enhygromyxa salina DSM 15201.</title>
        <authorList>
            <person name="Sharma G."/>
            <person name="Subramanian S."/>
        </authorList>
    </citation>
    <scope>NUCLEOTIDE SEQUENCE [LARGE SCALE GENOMIC DNA]</scope>
    <source>
        <strain evidence="2 3">DSM 15201</strain>
    </source>
</reference>
<feature type="transmembrane region" description="Helical" evidence="1">
    <location>
        <begin position="421"/>
        <end position="440"/>
    </location>
</feature>
<keyword evidence="1" id="KW-1133">Transmembrane helix</keyword>
<accession>A0A0C1Z9W1</accession>